<dbReference type="AlphaFoldDB" id="A0A3B0UD21"/>
<reference evidence="1" key="1">
    <citation type="submission" date="2018-06" db="EMBL/GenBank/DDBJ databases">
        <authorList>
            <person name="Zhirakovskaya E."/>
        </authorList>
    </citation>
    <scope>NUCLEOTIDE SEQUENCE</scope>
</reference>
<protein>
    <submittedName>
        <fullName evidence="1">Uncharacterized protein</fullName>
    </submittedName>
</protein>
<sequence>MRRLIIFIWFFVLLFAGSQNIFGQKKNKPRLIRLEIPTGTTENFRLAPMGKNGLIIFYETNQLNAKGNRLWYYALFDVHMKQKWLRPVALPNDLFFVNQKQVGDAVYFVFKSSGKQKKDAGYYDILIYDIKREAFRNIKGNLPPKAEIAGFAIQGEKLAMGLNLNNHNADLLIVNTETGAIKVTHLTDLQQVAVDGVYSNNSAGTFVVVVSALDAKSSVRQIMYSFSPNAALVQKVDIKYSDPMSRLDDFVLADANGNNLKFFGVYHLVTKGGFLSFNNDKENPNTAGLFYLSIENGRQKDLRHFNFMNFKNIPGTFVQSRFHKVKGRIRSVFGERPGTVSLLNITRPEVFHDNNEYVVAANAYIAYYKSESRMEYDFYGNMYPTNYQVFAGYQFYDVILAGLTGDGRMIWDNDFPLENILSYKIENKALVYPDSAVITLAYVSGGQIITQDISGSKRLDSREKINIASRYGRDRPVGSGESKMVHWYAHYFLVYGYQQLKNRALQNQPLRTVFYINKVALQ</sequence>
<evidence type="ECO:0000313" key="1">
    <source>
        <dbReference type="EMBL" id="VAW28871.1"/>
    </source>
</evidence>
<accession>A0A3B0UD21</accession>
<dbReference type="EMBL" id="UOET01000292">
    <property type="protein sequence ID" value="VAW28871.1"/>
    <property type="molecule type" value="Genomic_DNA"/>
</dbReference>
<gene>
    <name evidence="1" type="ORF">MNBD_BACTEROID07-1808</name>
</gene>
<organism evidence="1">
    <name type="scientific">hydrothermal vent metagenome</name>
    <dbReference type="NCBI Taxonomy" id="652676"/>
    <lineage>
        <taxon>unclassified sequences</taxon>
        <taxon>metagenomes</taxon>
        <taxon>ecological metagenomes</taxon>
    </lineage>
</organism>
<name>A0A3B0UD21_9ZZZZ</name>
<proteinExistence type="predicted"/>